<name>A0A0F9AGA2_9ZZZZ</name>
<dbReference type="InterPro" id="IPR058240">
    <property type="entry name" value="rSAM_sf"/>
</dbReference>
<dbReference type="Pfam" id="PF13186">
    <property type="entry name" value="SPASM"/>
    <property type="match status" value="1"/>
</dbReference>
<dbReference type="Pfam" id="PF04055">
    <property type="entry name" value="Radical_SAM"/>
    <property type="match status" value="1"/>
</dbReference>
<dbReference type="CDD" id="cd21109">
    <property type="entry name" value="SPASM"/>
    <property type="match status" value="1"/>
</dbReference>
<dbReference type="SUPFAM" id="SSF102114">
    <property type="entry name" value="Radical SAM enzymes"/>
    <property type="match status" value="1"/>
</dbReference>
<dbReference type="PANTHER" id="PTHR11228">
    <property type="entry name" value="RADICAL SAM DOMAIN PROTEIN"/>
    <property type="match status" value="1"/>
</dbReference>
<dbReference type="InterPro" id="IPR050377">
    <property type="entry name" value="Radical_SAM_PqqE_MftC-like"/>
</dbReference>
<dbReference type="PANTHER" id="PTHR11228:SF35">
    <property type="entry name" value="MOLYBDENUM COFACTOR BIOSYNTHESIS PROTEIN A-RELATED"/>
    <property type="match status" value="1"/>
</dbReference>
<dbReference type="EMBL" id="LAZR01042878">
    <property type="protein sequence ID" value="KKL08435.1"/>
    <property type="molecule type" value="Genomic_DNA"/>
</dbReference>
<keyword evidence="2" id="KW-0479">Metal-binding</keyword>
<dbReference type="GO" id="GO:0051536">
    <property type="term" value="F:iron-sulfur cluster binding"/>
    <property type="evidence" value="ECO:0007669"/>
    <property type="project" value="UniProtKB-KW"/>
</dbReference>
<evidence type="ECO:0000313" key="6">
    <source>
        <dbReference type="EMBL" id="KKL08435.1"/>
    </source>
</evidence>
<dbReference type="InterPro" id="IPR006638">
    <property type="entry name" value="Elp3/MiaA/NifB-like_rSAM"/>
</dbReference>
<keyword evidence="1" id="KW-0949">S-adenosyl-L-methionine</keyword>
<comment type="caution">
    <text evidence="6">The sequence shown here is derived from an EMBL/GenBank/DDBJ whole genome shotgun (WGS) entry which is preliminary data.</text>
</comment>
<organism evidence="6">
    <name type="scientific">marine sediment metagenome</name>
    <dbReference type="NCBI Taxonomy" id="412755"/>
    <lineage>
        <taxon>unclassified sequences</taxon>
        <taxon>metagenomes</taxon>
        <taxon>ecological metagenomes</taxon>
    </lineage>
</organism>
<dbReference type="PROSITE" id="PS51918">
    <property type="entry name" value="RADICAL_SAM"/>
    <property type="match status" value="1"/>
</dbReference>
<evidence type="ECO:0000256" key="3">
    <source>
        <dbReference type="ARBA" id="ARBA00023004"/>
    </source>
</evidence>
<gene>
    <name evidence="6" type="ORF">LCGC14_2575900</name>
</gene>
<dbReference type="CDD" id="cd01335">
    <property type="entry name" value="Radical_SAM"/>
    <property type="match status" value="1"/>
</dbReference>
<keyword evidence="3" id="KW-0408">Iron</keyword>
<dbReference type="InterPro" id="IPR007197">
    <property type="entry name" value="rSAM"/>
</dbReference>
<dbReference type="SMART" id="SM00729">
    <property type="entry name" value="Elp3"/>
    <property type="match status" value="1"/>
</dbReference>
<protein>
    <recommendedName>
        <fullName evidence="5">Radical SAM core domain-containing protein</fullName>
    </recommendedName>
</protein>
<dbReference type="GO" id="GO:0003824">
    <property type="term" value="F:catalytic activity"/>
    <property type="evidence" value="ECO:0007669"/>
    <property type="project" value="InterPro"/>
</dbReference>
<dbReference type="GO" id="GO:0046872">
    <property type="term" value="F:metal ion binding"/>
    <property type="evidence" value="ECO:0007669"/>
    <property type="project" value="UniProtKB-KW"/>
</dbReference>
<dbReference type="AlphaFoldDB" id="A0A0F9AGA2"/>
<feature type="domain" description="Radical SAM core" evidence="5">
    <location>
        <begin position="1"/>
        <end position="220"/>
    </location>
</feature>
<dbReference type="SFLD" id="SFLDG01067">
    <property type="entry name" value="SPASM/twitch_domain_containing"/>
    <property type="match status" value="1"/>
</dbReference>
<evidence type="ECO:0000256" key="4">
    <source>
        <dbReference type="ARBA" id="ARBA00023014"/>
    </source>
</evidence>
<evidence type="ECO:0000256" key="2">
    <source>
        <dbReference type="ARBA" id="ARBA00022723"/>
    </source>
</evidence>
<keyword evidence="4" id="KW-0411">Iron-sulfur</keyword>
<accession>A0A0F9AGA2</accession>
<evidence type="ECO:0000259" key="5">
    <source>
        <dbReference type="PROSITE" id="PS51918"/>
    </source>
</evidence>
<evidence type="ECO:0000256" key="1">
    <source>
        <dbReference type="ARBA" id="ARBA00022691"/>
    </source>
</evidence>
<dbReference type="Gene3D" id="3.20.20.70">
    <property type="entry name" value="Aldolase class I"/>
    <property type="match status" value="1"/>
</dbReference>
<sequence>MTLEKELLVEICKKCYLDCRFCSSNADEKALYYLDFDQIKSIVNDTNKLKIDKIEISGGEPIVHPDFLKICEYLKANNKKILLYTSGNIKNKENLVQIPNKILKRLKELEIDAIRFNLQSHDPIIHNFLTNASSFENALSSLKTSIKLGLNTEIHVIPLKQNYQNLSQTVQFFKQIGVSKIKFLRFVAHGRGLVNKRSLELNQKQNFDLLGQFIKFKQFYGKLIEIGSSFNNSIISNEVKICRECNLGRNKTAITPDGKVYPCVSTKNFGYFNYELKNQSLYKILNSKDYLNRLKSYLSIALNSLKVNKNSYSLCPTQKYLEIKSAY</sequence>
<reference evidence="6" key="1">
    <citation type="journal article" date="2015" name="Nature">
        <title>Complex archaea that bridge the gap between prokaryotes and eukaryotes.</title>
        <authorList>
            <person name="Spang A."/>
            <person name="Saw J.H."/>
            <person name="Jorgensen S.L."/>
            <person name="Zaremba-Niedzwiedzka K."/>
            <person name="Martijn J."/>
            <person name="Lind A.E."/>
            <person name="van Eijk R."/>
            <person name="Schleper C."/>
            <person name="Guy L."/>
            <person name="Ettema T.J."/>
        </authorList>
    </citation>
    <scope>NUCLEOTIDE SEQUENCE</scope>
</reference>
<dbReference type="SFLD" id="SFLDS00029">
    <property type="entry name" value="Radical_SAM"/>
    <property type="match status" value="1"/>
</dbReference>
<dbReference type="InterPro" id="IPR013785">
    <property type="entry name" value="Aldolase_TIM"/>
</dbReference>
<dbReference type="InterPro" id="IPR023885">
    <property type="entry name" value="4Fe4S-binding_SPASM_dom"/>
</dbReference>
<proteinExistence type="predicted"/>